<dbReference type="Pfam" id="PF00126">
    <property type="entry name" value="HTH_1"/>
    <property type="match status" value="1"/>
</dbReference>
<protein>
    <recommendedName>
        <fullName evidence="5">HTH lysR-type domain-containing protein</fullName>
    </recommendedName>
</protein>
<keyword evidence="3" id="KW-0238">DNA-binding</keyword>
<evidence type="ECO:0000256" key="4">
    <source>
        <dbReference type="ARBA" id="ARBA00023163"/>
    </source>
</evidence>
<dbReference type="GO" id="GO:0003677">
    <property type="term" value="F:DNA binding"/>
    <property type="evidence" value="ECO:0007669"/>
    <property type="project" value="UniProtKB-KW"/>
</dbReference>
<dbReference type="PROSITE" id="PS50931">
    <property type="entry name" value="HTH_LYSR"/>
    <property type="match status" value="1"/>
</dbReference>
<evidence type="ECO:0000259" key="5">
    <source>
        <dbReference type="PROSITE" id="PS50931"/>
    </source>
</evidence>
<dbReference type="EMBL" id="QFQP01000047">
    <property type="protein sequence ID" value="PZR05202.1"/>
    <property type="molecule type" value="Genomic_DNA"/>
</dbReference>
<dbReference type="Proteomes" id="UP000249061">
    <property type="component" value="Unassembled WGS sequence"/>
</dbReference>
<dbReference type="InterPro" id="IPR005119">
    <property type="entry name" value="LysR_subst-bd"/>
</dbReference>
<name>A0A2W5SQH4_9BACT</name>
<dbReference type="InterPro" id="IPR036390">
    <property type="entry name" value="WH_DNA-bd_sf"/>
</dbReference>
<dbReference type="GO" id="GO:0003700">
    <property type="term" value="F:DNA-binding transcription factor activity"/>
    <property type="evidence" value="ECO:0007669"/>
    <property type="project" value="InterPro"/>
</dbReference>
<dbReference type="Pfam" id="PF03466">
    <property type="entry name" value="LysR_substrate"/>
    <property type="match status" value="1"/>
</dbReference>
<dbReference type="Gene3D" id="1.10.10.10">
    <property type="entry name" value="Winged helix-like DNA-binding domain superfamily/Winged helix DNA-binding domain"/>
    <property type="match status" value="1"/>
</dbReference>
<dbReference type="InterPro" id="IPR037402">
    <property type="entry name" value="YidZ_PBP2"/>
</dbReference>
<evidence type="ECO:0000256" key="2">
    <source>
        <dbReference type="ARBA" id="ARBA00023015"/>
    </source>
</evidence>
<comment type="similarity">
    <text evidence="1">Belongs to the LysR transcriptional regulatory family.</text>
</comment>
<dbReference type="InterPro" id="IPR036388">
    <property type="entry name" value="WH-like_DNA-bd_sf"/>
</dbReference>
<dbReference type="SUPFAM" id="SSF53850">
    <property type="entry name" value="Periplasmic binding protein-like II"/>
    <property type="match status" value="1"/>
</dbReference>
<dbReference type="AlphaFoldDB" id="A0A2W5SQH4"/>
<reference evidence="6 7" key="1">
    <citation type="submission" date="2017-08" db="EMBL/GenBank/DDBJ databases">
        <title>Infants hospitalized years apart are colonized by the same room-sourced microbial strains.</title>
        <authorList>
            <person name="Brooks B."/>
            <person name="Olm M.R."/>
            <person name="Firek B.A."/>
            <person name="Baker R."/>
            <person name="Thomas B.C."/>
            <person name="Morowitz M.J."/>
            <person name="Banfield J.F."/>
        </authorList>
    </citation>
    <scope>NUCLEOTIDE SEQUENCE [LARGE SCALE GENOMIC DNA]</scope>
    <source>
        <strain evidence="6">S2_003_000_R2_14</strain>
    </source>
</reference>
<dbReference type="SUPFAM" id="SSF46785">
    <property type="entry name" value="Winged helix' DNA-binding domain"/>
    <property type="match status" value="1"/>
</dbReference>
<proteinExistence type="inferred from homology"/>
<sequence length="318" mass="35757">MRPACMCGQLMALMDTMNAAHELDWNLWLVLHALLEHGSVTEAARKLSRTQSAVSHSLAILRRHFQDPLLVRVGARLEQTPRAKALVEPVKTLMRAATDALTPPPEFAPATLQRTFRIFMSDYAQVVLLPSLLKRLSTEAPRVTIDVHFRSDAPTAILNDLANAKYDLSIGPMNDAPAGLVRQRLYSDRNVCVLRRRHPALRRFTARRFAELPHVLVSARGLARDFVDDALDKKKLTRHIALRVPHFATVPHFIAETDAVAVVPERIAAAWRHASHVEFVEAPIPLPPFSMAQLFPQLLRNDPAHAWLRRLIQETARG</sequence>
<evidence type="ECO:0000256" key="3">
    <source>
        <dbReference type="ARBA" id="ARBA00023125"/>
    </source>
</evidence>
<dbReference type="InterPro" id="IPR050389">
    <property type="entry name" value="LysR-type_TF"/>
</dbReference>
<dbReference type="PANTHER" id="PTHR30118:SF15">
    <property type="entry name" value="TRANSCRIPTIONAL REGULATORY PROTEIN"/>
    <property type="match status" value="1"/>
</dbReference>
<keyword evidence="4" id="KW-0804">Transcription</keyword>
<evidence type="ECO:0000313" key="7">
    <source>
        <dbReference type="Proteomes" id="UP000249061"/>
    </source>
</evidence>
<feature type="domain" description="HTH lysR-type" evidence="5">
    <location>
        <begin position="23"/>
        <end position="80"/>
    </location>
</feature>
<dbReference type="CDD" id="cd08417">
    <property type="entry name" value="PBP2_Nitroaromatics_like"/>
    <property type="match status" value="1"/>
</dbReference>
<dbReference type="Gene3D" id="3.40.190.10">
    <property type="entry name" value="Periplasmic binding protein-like II"/>
    <property type="match status" value="2"/>
</dbReference>
<dbReference type="PANTHER" id="PTHR30118">
    <property type="entry name" value="HTH-TYPE TRANSCRIPTIONAL REGULATOR LEUO-RELATED"/>
    <property type="match status" value="1"/>
</dbReference>
<gene>
    <name evidence="6" type="ORF">DI536_32695</name>
</gene>
<accession>A0A2W5SQH4</accession>
<keyword evidence="2" id="KW-0805">Transcription regulation</keyword>
<evidence type="ECO:0000313" key="6">
    <source>
        <dbReference type="EMBL" id="PZR05202.1"/>
    </source>
</evidence>
<evidence type="ECO:0000256" key="1">
    <source>
        <dbReference type="ARBA" id="ARBA00009437"/>
    </source>
</evidence>
<comment type="caution">
    <text evidence="6">The sequence shown here is derived from an EMBL/GenBank/DDBJ whole genome shotgun (WGS) entry which is preliminary data.</text>
</comment>
<dbReference type="InterPro" id="IPR000847">
    <property type="entry name" value="LysR_HTH_N"/>
</dbReference>
<organism evidence="6 7">
    <name type="scientific">Archangium gephyra</name>
    <dbReference type="NCBI Taxonomy" id="48"/>
    <lineage>
        <taxon>Bacteria</taxon>
        <taxon>Pseudomonadati</taxon>
        <taxon>Myxococcota</taxon>
        <taxon>Myxococcia</taxon>
        <taxon>Myxococcales</taxon>
        <taxon>Cystobacterineae</taxon>
        <taxon>Archangiaceae</taxon>
        <taxon>Archangium</taxon>
    </lineage>
</organism>